<accession>A0A7V8VA56</accession>
<organism evidence="2 3">
    <name type="scientific">Bremerella alba</name>
    <dbReference type="NCBI Taxonomy" id="980252"/>
    <lineage>
        <taxon>Bacteria</taxon>
        <taxon>Pseudomonadati</taxon>
        <taxon>Planctomycetota</taxon>
        <taxon>Planctomycetia</taxon>
        <taxon>Pirellulales</taxon>
        <taxon>Pirellulaceae</taxon>
        <taxon>Bremerella</taxon>
    </lineage>
</organism>
<dbReference type="Gene3D" id="3.30.2310.20">
    <property type="entry name" value="RelE-like"/>
    <property type="match status" value="1"/>
</dbReference>
<protein>
    <recommendedName>
        <fullName evidence="4">Type II toxin-antitoxin system RelE/ParE family toxin</fullName>
    </recommendedName>
</protein>
<proteinExistence type="predicted"/>
<evidence type="ECO:0008006" key="4">
    <source>
        <dbReference type="Google" id="ProtNLM"/>
    </source>
</evidence>
<reference evidence="2 3" key="1">
    <citation type="submission" date="2020-05" db="EMBL/GenBank/DDBJ databases">
        <title>Bremerella alba sp. nov., a novel planctomycete isolated from the surface of the macroalga Fucus spiralis.</title>
        <authorList>
            <person name="Godinho O."/>
            <person name="Botelho R."/>
            <person name="Albuquerque L."/>
            <person name="Wiegand S."/>
            <person name="Da Costa M.S."/>
            <person name="Lobo-Da-Cunha A."/>
            <person name="Jogler C."/>
            <person name="Lage O.M."/>
        </authorList>
    </citation>
    <scope>NUCLEOTIDE SEQUENCE [LARGE SCALE GENOMIC DNA]</scope>
    <source>
        <strain evidence="2 3">FF15</strain>
    </source>
</reference>
<dbReference type="RefSeq" id="WP_207399092.1">
    <property type="nucleotide sequence ID" value="NZ_JABRWO010000019.1"/>
</dbReference>
<keyword evidence="3" id="KW-1185">Reference proteome</keyword>
<gene>
    <name evidence="2" type="ORF">HOV93_49230</name>
</gene>
<dbReference type="InterPro" id="IPR035093">
    <property type="entry name" value="RelE/ParE_toxin_dom_sf"/>
</dbReference>
<evidence type="ECO:0000313" key="2">
    <source>
        <dbReference type="EMBL" id="MBA2117721.1"/>
    </source>
</evidence>
<dbReference type="EMBL" id="JABRWO010000019">
    <property type="protein sequence ID" value="MBA2117721.1"/>
    <property type="molecule type" value="Genomic_DNA"/>
</dbReference>
<dbReference type="Proteomes" id="UP000551616">
    <property type="component" value="Unassembled WGS sequence"/>
</dbReference>
<dbReference type="InterPro" id="IPR007712">
    <property type="entry name" value="RelE/ParE_toxin"/>
</dbReference>
<name>A0A7V8VA56_9BACT</name>
<evidence type="ECO:0000313" key="3">
    <source>
        <dbReference type="Proteomes" id="UP000551616"/>
    </source>
</evidence>
<sequence>MPGSRAELIKSPQCLIDLFEIAKYLADQHPELGHRFLIRAEETMNLLASNPLIGESFVIPGEPNLRAKLIREFKRYVIYYRSSTERVVVVRVLHGSRDTKNELTQG</sequence>
<dbReference type="Pfam" id="PF05016">
    <property type="entry name" value="ParE_toxin"/>
    <property type="match status" value="1"/>
</dbReference>
<dbReference type="AlphaFoldDB" id="A0A7V8VA56"/>
<evidence type="ECO:0000256" key="1">
    <source>
        <dbReference type="ARBA" id="ARBA00022649"/>
    </source>
</evidence>
<keyword evidence="1" id="KW-1277">Toxin-antitoxin system</keyword>
<comment type="caution">
    <text evidence="2">The sequence shown here is derived from an EMBL/GenBank/DDBJ whole genome shotgun (WGS) entry which is preliminary data.</text>
</comment>